<gene>
    <name evidence="2" type="ORF">IO89_06385</name>
</gene>
<keyword evidence="3" id="KW-1185">Reference proteome</keyword>
<proteinExistence type="predicted"/>
<organism evidence="2 3">
    <name type="scientific">Epilithonimonas lactis</name>
    <dbReference type="NCBI Taxonomy" id="421072"/>
    <lineage>
        <taxon>Bacteria</taxon>
        <taxon>Pseudomonadati</taxon>
        <taxon>Bacteroidota</taxon>
        <taxon>Flavobacteriia</taxon>
        <taxon>Flavobacteriales</taxon>
        <taxon>Weeksellaceae</taxon>
        <taxon>Chryseobacterium group</taxon>
        <taxon>Epilithonimonas</taxon>
    </lineage>
</organism>
<sequence length="148" mass="17351">MKKIIFRYWSLNIAVTILLYFAYRITISETDYADADFLDWIFHILDIVVNLLYSLAYLVGMALCSFAIFLNLIDKVRNNFYLSLSSFIGIPLIYVVIITVNILSDDLLQDDYVTIFRNLLIFSIIYLLFTGLQFSFFRKKVNKLDLNP</sequence>
<dbReference type="EMBL" id="JPLY01000002">
    <property type="protein sequence ID" value="KFC22676.1"/>
    <property type="molecule type" value="Genomic_DNA"/>
</dbReference>
<dbReference type="eggNOG" id="ENOG50333AF">
    <property type="taxonomic scope" value="Bacteria"/>
</dbReference>
<evidence type="ECO:0000313" key="3">
    <source>
        <dbReference type="Proteomes" id="UP000028623"/>
    </source>
</evidence>
<feature type="transmembrane region" description="Helical" evidence="1">
    <location>
        <begin position="80"/>
        <end position="103"/>
    </location>
</feature>
<keyword evidence="1" id="KW-0472">Membrane</keyword>
<reference evidence="2 3" key="1">
    <citation type="submission" date="2014-07" db="EMBL/GenBank/DDBJ databases">
        <title>Epilithonimonas lactis LMG 22401 Genome.</title>
        <authorList>
            <person name="Pipes S.E."/>
            <person name="Stropko S.J."/>
        </authorList>
    </citation>
    <scope>NUCLEOTIDE SEQUENCE [LARGE SCALE GENOMIC DNA]</scope>
    <source>
        <strain evidence="2 3">LMG 24401</strain>
    </source>
</reference>
<evidence type="ECO:0000313" key="2">
    <source>
        <dbReference type="EMBL" id="KFC22676.1"/>
    </source>
</evidence>
<feature type="transmembrane region" description="Helical" evidence="1">
    <location>
        <begin position="115"/>
        <end position="137"/>
    </location>
</feature>
<protein>
    <submittedName>
        <fullName evidence="2">Uncharacterized protein</fullName>
    </submittedName>
</protein>
<feature type="transmembrane region" description="Helical" evidence="1">
    <location>
        <begin position="9"/>
        <end position="27"/>
    </location>
</feature>
<dbReference type="Proteomes" id="UP000028623">
    <property type="component" value="Unassembled WGS sequence"/>
</dbReference>
<dbReference type="STRING" id="421072.SAMN04488097_3191"/>
<dbReference type="RefSeq" id="WP_034974642.1">
    <property type="nucleotide sequence ID" value="NZ_FOFI01000004.1"/>
</dbReference>
<keyword evidence="1" id="KW-0812">Transmembrane</keyword>
<dbReference type="OrthoDB" id="710029at2"/>
<dbReference type="AlphaFoldDB" id="A0A085BJN1"/>
<feature type="transmembrane region" description="Helical" evidence="1">
    <location>
        <begin position="47"/>
        <end position="73"/>
    </location>
</feature>
<evidence type="ECO:0000256" key="1">
    <source>
        <dbReference type="SAM" id="Phobius"/>
    </source>
</evidence>
<accession>A0A085BJN1</accession>
<comment type="caution">
    <text evidence="2">The sequence shown here is derived from an EMBL/GenBank/DDBJ whole genome shotgun (WGS) entry which is preliminary data.</text>
</comment>
<name>A0A085BJN1_9FLAO</name>
<keyword evidence="1" id="KW-1133">Transmembrane helix</keyword>